<gene>
    <name evidence="1" type="ORF">GIB67_038293</name>
</gene>
<dbReference type="Proteomes" id="UP000541444">
    <property type="component" value="Unassembled WGS sequence"/>
</dbReference>
<evidence type="ECO:0000313" key="2">
    <source>
        <dbReference type="Proteomes" id="UP000541444"/>
    </source>
</evidence>
<comment type="caution">
    <text evidence="1">The sequence shown here is derived from an EMBL/GenBank/DDBJ whole genome shotgun (WGS) entry which is preliminary data.</text>
</comment>
<sequence length="53" mass="6566">MLFRCLIEFREFLINQHKVKMILFPVFRLFLIRVSTPPVFFKREVRFSILFVC</sequence>
<dbReference type="EMBL" id="JACGCM010002893">
    <property type="protein sequence ID" value="KAF6134002.1"/>
    <property type="molecule type" value="Genomic_DNA"/>
</dbReference>
<proteinExistence type="predicted"/>
<protein>
    <submittedName>
        <fullName evidence="1">Uncharacterized protein</fullName>
    </submittedName>
</protein>
<evidence type="ECO:0000313" key="1">
    <source>
        <dbReference type="EMBL" id="KAF6134002.1"/>
    </source>
</evidence>
<dbReference type="AlphaFoldDB" id="A0A7J7KUK9"/>
<name>A0A7J7KUK9_9MAGN</name>
<accession>A0A7J7KUK9</accession>
<reference evidence="1 2" key="1">
    <citation type="journal article" date="2020" name="IScience">
        <title>Genome Sequencing of the Endangered Kingdonia uniflora (Circaeasteraceae, Ranunculales) Reveals Potential Mechanisms of Evolutionary Specialization.</title>
        <authorList>
            <person name="Sun Y."/>
            <person name="Deng T."/>
            <person name="Zhang A."/>
            <person name="Moore M.J."/>
            <person name="Landis J.B."/>
            <person name="Lin N."/>
            <person name="Zhang H."/>
            <person name="Zhang X."/>
            <person name="Huang J."/>
            <person name="Zhang X."/>
            <person name="Sun H."/>
            <person name="Wang H."/>
        </authorList>
    </citation>
    <scope>NUCLEOTIDE SEQUENCE [LARGE SCALE GENOMIC DNA]</scope>
    <source>
        <strain evidence="1">TB1705</strain>
        <tissue evidence="1">Leaf</tissue>
    </source>
</reference>
<keyword evidence="2" id="KW-1185">Reference proteome</keyword>
<organism evidence="1 2">
    <name type="scientific">Kingdonia uniflora</name>
    <dbReference type="NCBI Taxonomy" id="39325"/>
    <lineage>
        <taxon>Eukaryota</taxon>
        <taxon>Viridiplantae</taxon>
        <taxon>Streptophyta</taxon>
        <taxon>Embryophyta</taxon>
        <taxon>Tracheophyta</taxon>
        <taxon>Spermatophyta</taxon>
        <taxon>Magnoliopsida</taxon>
        <taxon>Ranunculales</taxon>
        <taxon>Circaeasteraceae</taxon>
        <taxon>Kingdonia</taxon>
    </lineage>
</organism>